<dbReference type="HOGENOM" id="CLU_149290_2_0_6"/>
<dbReference type="RefSeq" id="WP_013221299.1">
    <property type="nucleotide sequence ID" value="NC_014315.1"/>
</dbReference>
<evidence type="ECO:0000313" key="2">
    <source>
        <dbReference type="Proteomes" id="UP000000393"/>
    </source>
</evidence>
<dbReference type="Gene3D" id="3.10.450.530">
    <property type="entry name" value="Ribonuclease toxin, BrnT, of type II toxin-antitoxin system"/>
    <property type="match status" value="1"/>
</dbReference>
<dbReference type="Pfam" id="PF04365">
    <property type="entry name" value="BrnT_toxin"/>
    <property type="match status" value="1"/>
</dbReference>
<dbReference type="eggNOG" id="COG2929">
    <property type="taxonomic scope" value="Bacteria"/>
</dbReference>
<evidence type="ECO:0000313" key="1">
    <source>
        <dbReference type="EMBL" id="ADJ29229.1"/>
    </source>
</evidence>
<proteinExistence type="predicted"/>
<dbReference type="EMBL" id="CP002086">
    <property type="protein sequence ID" value="ADJ29229.1"/>
    <property type="molecule type" value="Genomic_DNA"/>
</dbReference>
<dbReference type="InterPro" id="IPR007460">
    <property type="entry name" value="BrnT_toxin"/>
</dbReference>
<protein>
    <recommendedName>
        <fullName evidence="3">BrnT family toxin</fullName>
    </recommendedName>
</protein>
<evidence type="ECO:0008006" key="3">
    <source>
        <dbReference type="Google" id="ProtNLM"/>
    </source>
</evidence>
<name>D8K986_NITWC</name>
<reference evidence="1 2" key="1">
    <citation type="submission" date="2010-06" db="EMBL/GenBank/DDBJ databases">
        <title>Complete sequence of chromosome of Nitrosococcus watsoni C-113.</title>
        <authorList>
            <consortium name="US DOE Joint Genome Institute"/>
            <person name="Lucas S."/>
            <person name="Copeland A."/>
            <person name="Lapidus A."/>
            <person name="Cheng J.-F."/>
            <person name="Bruce D."/>
            <person name="Goodwin L."/>
            <person name="Pitluck S."/>
            <person name="Malfatti S.A."/>
            <person name="Chain P.S.G."/>
            <person name="Land M."/>
            <person name="Hauser L."/>
            <person name="Kyrpides N."/>
            <person name="Ivanova N."/>
            <person name="Cambell M.A."/>
            <person name="Heidelberg J.F."/>
            <person name="Klotz M.G."/>
            <person name="Woyke T."/>
        </authorList>
    </citation>
    <scope>NUCLEOTIDE SEQUENCE [LARGE SCALE GENOMIC DNA]</scope>
    <source>
        <strain evidence="1 2">C-113</strain>
    </source>
</reference>
<organism evidence="1 2">
    <name type="scientific">Nitrosococcus watsoni (strain C-113)</name>
    <dbReference type="NCBI Taxonomy" id="105559"/>
    <lineage>
        <taxon>Bacteria</taxon>
        <taxon>Pseudomonadati</taxon>
        <taxon>Pseudomonadota</taxon>
        <taxon>Gammaproteobacteria</taxon>
        <taxon>Chromatiales</taxon>
        <taxon>Chromatiaceae</taxon>
        <taxon>Nitrosococcus</taxon>
    </lineage>
</organism>
<dbReference type="Proteomes" id="UP000000393">
    <property type="component" value="Chromosome"/>
</dbReference>
<dbReference type="AlphaFoldDB" id="D8K986"/>
<gene>
    <name evidence="1" type="ordered locus">Nwat_2409</name>
</gene>
<dbReference type="OrthoDB" id="9802417at2"/>
<dbReference type="InterPro" id="IPR038573">
    <property type="entry name" value="BrnT_sf"/>
</dbReference>
<keyword evidence="2" id="KW-1185">Reference proteome</keyword>
<dbReference type="STRING" id="105559.Nwat_2409"/>
<dbReference type="KEGG" id="nwa:Nwat_2409"/>
<accession>D8K986</accession>
<sequence length="80" mass="9630">MFEWHEEKRQRNLDKHGLDFLDFKEIWQGPVVEIFSSQAGHSEARIIAIGMLDDRCITVIYTWREEKRRLISARKARKNE</sequence>